<proteinExistence type="predicted"/>
<reference evidence="2" key="1">
    <citation type="submission" date="2019-08" db="EMBL/GenBank/DDBJ databases">
        <authorList>
            <person name="Kucharzyk K."/>
            <person name="Murdoch R.W."/>
            <person name="Higgins S."/>
            <person name="Loffler F."/>
        </authorList>
    </citation>
    <scope>NUCLEOTIDE SEQUENCE</scope>
</reference>
<organism evidence="2">
    <name type="scientific">bioreactor metagenome</name>
    <dbReference type="NCBI Taxonomy" id="1076179"/>
    <lineage>
        <taxon>unclassified sequences</taxon>
        <taxon>metagenomes</taxon>
        <taxon>ecological metagenomes</taxon>
    </lineage>
</organism>
<evidence type="ECO:0000256" key="1">
    <source>
        <dbReference type="SAM" id="Phobius"/>
    </source>
</evidence>
<dbReference type="AlphaFoldDB" id="A0A645DLD5"/>
<gene>
    <name evidence="2" type="ORF">SDC9_137253</name>
</gene>
<evidence type="ECO:0000313" key="2">
    <source>
        <dbReference type="EMBL" id="MPM90136.1"/>
    </source>
</evidence>
<sequence length="62" mass="6439">MFFLVPDPALLLLIDETTSAYVTSAALFIAATIGTVACPAQVTKFTLSPSSISCVKLTEGTT</sequence>
<protein>
    <submittedName>
        <fullName evidence="2">Uncharacterized protein</fullName>
    </submittedName>
</protein>
<keyword evidence="1" id="KW-1133">Transmembrane helix</keyword>
<dbReference type="EMBL" id="VSSQ01037446">
    <property type="protein sequence ID" value="MPM90136.1"/>
    <property type="molecule type" value="Genomic_DNA"/>
</dbReference>
<accession>A0A645DLD5</accession>
<comment type="caution">
    <text evidence="2">The sequence shown here is derived from an EMBL/GenBank/DDBJ whole genome shotgun (WGS) entry which is preliminary data.</text>
</comment>
<keyword evidence="1" id="KW-0472">Membrane</keyword>
<keyword evidence="1" id="KW-0812">Transmembrane</keyword>
<name>A0A645DLD5_9ZZZZ</name>
<feature type="transmembrane region" description="Helical" evidence="1">
    <location>
        <begin position="20"/>
        <end position="40"/>
    </location>
</feature>